<reference evidence="1" key="1">
    <citation type="submission" date="2014-05" db="EMBL/GenBank/DDBJ databases">
        <title>The transcriptome of the halophilic microalga Tetraselmis sp. GSL018 isolated from the Great Salt Lake, Utah.</title>
        <authorList>
            <person name="Jinkerson R.E."/>
            <person name="D'Adamo S."/>
            <person name="Posewitz M.C."/>
        </authorList>
    </citation>
    <scope>NUCLEOTIDE SEQUENCE</scope>
    <source>
        <strain evidence="1">GSL018</strain>
    </source>
</reference>
<accession>A0A061QQN1</accession>
<proteinExistence type="predicted"/>
<name>A0A061QQN1_9CHLO</name>
<gene>
    <name evidence="1" type="ORF">TSPGSL018_28148</name>
</gene>
<sequence length="108" mass="12460">MEIDEDIVGSSVQATWKRSSVPFHSNEGHVESESVEVLKHSCREKQPQRETMCCREVPETNESVDDFVTLSRQRQVAWQSTLHLVLKQSDIDFQYFPYIILCTSGCHT</sequence>
<evidence type="ECO:0000313" key="1">
    <source>
        <dbReference type="EMBL" id="JAC60739.1"/>
    </source>
</evidence>
<protein>
    <submittedName>
        <fullName evidence="1">Uncharacterized protein</fullName>
    </submittedName>
</protein>
<dbReference type="EMBL" id="GBEZ01026477">
    <property type="protein sequence ID" value="JAC60739.1"/>
    <property type="molecule type" value="Transcribed_RNA"/>
</dbReference>
<organism evidence="1">
    <name type="scientific">Tetraselmis sp. GSL018</name>
    <dbReference type="NCBI Taxonomy" id="582737"/>
    <lineage>
        <taxon>Eukaryota</taxon>
        <taxon>Viridiplantae</taxon>
        <taxon>Chlorophyta</taxon>
        <taxon>core chlorophytes</taxon>
        <taxon>Chlorodendrophyceae</taxon>
        <taxon>Chlorodendrales</taxon>
        <taxon>Chlorodendraceae</taxon>
        <taxon>Tetraselmis</taxon>
    </lineage>
</organism>
<dbReference type="AlphaFoldDB" id="A0A061QQN1"/>